<gene>
    <name evidence="1" type="ORF">FD47_GL002110</name>
</gene>
<dbReference type="RefSeq" id="WP_056979993.1">
    <property type="nucleotide sequence ID" value="NZ_AZFZ01000005.1"/>
</dbReference>
<dbReference type="AlphaFoldDB" id="A0A0R1YSZ6"/>
<dbReference type="GO" id="GO:0005829">
    <property type="term" value="C:cytosol"/>
    <property type="evidence" value="ECO:0007669"/>
    <property type="project" value="TreeGrafter"/>
</dbReference>
<dbReference type="Gene3D" id="1.10.150.240">
    <property type="entry name" value="Putative phosphatase, domain 2"/>
    <property type="match status" value="1"/>
</dbReference>
<dbReference type="Gene3D" id="3.40.50.1000">
    <property type="entry name" value="HAD superfamily/HAD-like"/>
    <property type="match status" value="1"/>
</dbReference>
<dbReference type="InterPro" id="IPR050155">
    <property type="entry name" value="HAD-like_hydrolase_sf"/>
</dbReference>
<dbReference type="SFLD" id="SFLDG01129">
    <property type="entry name" value="C1.5:_HAD__Beta-PGM__Phosphata"/>
    <property type="match status" value="1"/>
</dbReference>
<dbReference type="EMBL" id="AZFZ01000005">
    <property type="protein sequence ID" value="KRM45215.1"/>
    <property type="molecule type" value="Genomic_DNA"/>
</dbReference>
<dbReference type="InterPro" id="IPR006439">
    <property type="entry name" value="HAD-SF_hydro_IA"/>
</dbReference>
<dbReference type="PANTHER" id="PTHR43434:SF26">
    <property type="entry name" value="PYROPHOSPHATASE PPAX"/>
    <property type="match status" value="1"/>
</dbReference>
<proteinExistence type="predicted"/>
<sequence>MNYFIFDVDGTLIDSEQMYMLPLQKVLKKHGYDVSDAAVEKVFGITAADALKILKVRDPDQIQKEWFAEISNFKQYAHVYPGIKAALGVLHADPANQMAIATSKVEAEFHRDVTRFNLDDFFDAFVFSNEIKRGKPAPDLVLKGIEKLSASPEATIYIGDTIYDMQAAHAANVAFGLAGWRTKKTAAFKDADYDFETPAEMLKIDALSD</sequence>
<organism evidence="1 2">
    <name type="scientific">Lentilactobacillus parafarraginis DSM 18390 = JCM 14109</name>
    <dbReference type="NCBI Taxonomy" id="1423786"/>
    <lineage>
        <taxon>Bacteria</taxon>
        <taxon>Bacillati</taxon>
        <taxon>Bacillota</taxon>
        <taxon>Bacilli</taxon>
        <taxon>Lactobacillales</taxon>
        <taxon>Lactobacillaceae</taxon>
        <taxon>Lentilactobacillus</taxon>
    </lineage>
</organism>
<protein>
    <submittedName>
        <fullName evidence="1">HAD hydrolase, family IA, variant 3</fullName>
    </submittedName>
</protein>
<evidence type="ECO:0000313" key="2">
    <source>
        <dbReference type="Proteomes" id="UP000051010"/>
    </source>
</evidence>
<dbReference type="Proteomes" id="UP000051010">
    <property type="component" value="Unassembled WGS sequence"/>
</dbReference>
<name>A0A0R1YSZ6_9LACO</name>
<dbReference type="PANTHER" id="PTHR43434">
    <property type="entry name" value="PHOSPHOGLYCOLATE PHOSPHATASE"/>
    <property type="match status" value="1"/>
</dbReference>
<evidence type="ECO:0000313" key="1">
    <source>
        <dbReference type="EMBL" id="KRM45215.1"/>
    </source>
</evidence>
<dbReference type="NCBIfam" id="TIGR01549">
    <property type="entry name" value="HAD-SF-IA-v1"/>
    <property type="match status" value="1"/>
</dbReference>
<dbReference type="PATRIC" id="fig|1423786.4.peg.2214"/>
<dbReference type="Pfam" id="PF13419">
    <property type="entry name" value="HAD_2"/>
    <property type="match status" value="1"/>
</dbReference>
<dbReference type="GO" id="GO:0008967">
    <property type="term" value="F:phosphoglycolate phosphatase activity"/>
    <property type="evidence" value="ECO:0007669"/>
    <property type="project" value="TreeGrafter"/>
</dbReference>
<dbReference type="NCBIfam" id="TIGR01509">
    <property type="entry name" value="HAD-SF-IA-v3"/>
    <property type="match status" value="1"/>
</dbReference>
<dbReference type="InterPro" id="IPR036412">
    <property type="entry name" value="HAD-like_sf"/>
</dbReference>
<dbReference type="SFLD" id="SFLDG01135">
    <property type="entry name" value="C1.5.6:_HAD__Beta-PGM__Phospha"/>
    <property type="match status" value="1"/>
</dbReference>
<dbReference type="InterPro" id="IPR041492">
    <property type="entry name" value="HAD_2"/>
</dbReference>
<reference evidence="1 2" key="1">
    <citation type="journal article" date="2015" name="Genome Announc.">
        <title>Expanding the biotechnology potential of lactobacilli through comparative genomics of 213 strains and associated genera.</title>
        <authorList>
            <person name="Sun Z."/>
            <person name="Harris H.M."/>
            <person name="McCann A."/>
            <person name="Guo C."/>
            <person name="Argimon S."/>
            <person name="Zhang W."/>
            <person name="Yang X."/>
            <person name="Jeffery I.B."/>
            <person name="Cooney J.C."/>
            <person name="Kagawa T.F."/>
            <person name="Liu W."/>
            <person name="Song Y."/>
            <person name="Salvetti E."/>
            <person name="Wrobel A."/>
            <person name="Rasinkangas P."/>
            <person name="Parkhill J."/>
            <person name="Rea M.C."/>
            <person name="O'Sullivan O."/>
            <person name="Ritari J."/>
            <person name="Douillard F.P."/>
            <person name="Paul Ross R."/>
            <person name="Yang R."/>
            <person name="Briner A.E."/>
            <person name="Felis G.E."/>
            <person name="de Vos W.M."/>
            <person name="Barrangou R."/>
            <person name="Klaenhammer T.R."/>
            <person name="Caufield P.W."/>
            <person name="Cui Y."/>
            <person name="Zhang H."/>
            <person name="O'Toole P.W."/>
        </authorList>
    </citation>
    <scope>NUCLEOTIDE SEQUENCE [LARGE SCALE GENOMIC DNA]</scope>
    <source>
        <strain evidence="1 2">DSM 18390</strain>
    </source>
</reference>
<dbReference type="GO" id="GO:0006281">
    <property type="term" value="P:DNA repair"/>
    <property type="evidence" value="ECO:0007669"/>
    <property type="project" value="TreeGrafter"/>
</dbReference>
<dbReference type="InterPro" id="IPR023198">
    <property type="entry name" value="PGP-like_dom2"/>
</dbReference>
<comment type="caution">
    <text evidence="1">The sequence shown here is derived from an EMBL/GenBank/DDBJ whole genome shotgun (WGS) entry which is preliminary data.</text>
</comment>
<dbReference type="SFLD" id="SFLDS00003">
    <property type="entry name" value="Haloacid_Dehalogenase"/>
    <property type="match status" value="1"/>
</dbReference>
<dbReference type="InterPro" id="IPR023214">
    <property type="entry name" value="HAD_sf"/>
</dbReference>
<dbReference type="SUPFAM" id="SSF56784">
    <property type="entry name" value="HAD-like"/>
    <property type="match status" value="1"/>
</dbReference>
<accession>A0A0R1YSZ6</accession>
<keyword evidence="1" id="KW-0378">Hydrolase</keyword>